<feature type="domain" description="Ppx/GppA phosphatase N-terminal" evidence="3">
    <location>
        <begin position="31"/>
        <end position="312"/>
    </location>
</feature>
<comment type="function">
    <text evidence="2">Catalyzes the conversion of pppGpp to ppGpp. Guanosine pentaphosphate (pppGpp) is a cytoplasmic signaling molecule which together with ppGpp controls the 'stringent response', an adaptive process that allows bacteria to respond to amino acid starvation, resulting in the coordinated regulation of numerous cellular activities.</text>
</comment>
<evidence type="ECO:0000256" key="2">
    <source>
        <dbReference type="HAMAP-Rule" id="MF_01550"/>
    </source>
</evidence>
<dbReference type="RefSeq" id="WP_007625273.1">
    <property type="nucleotide sequence ID" value="NZ_BAEO01000065.1"/>
</dbReference>
<comment type="caution">
    <text evidence="5">The sequence shown here is derived from an EMBL/GenBank/DDBJ whole genome shotgun (WGS) entry which is preliminary data.</text>
</comment>
<dbReference type="PANTHER" id="PTHR30005">
    <property type="entry name" value="EXOPOLYPHOSPHATASE"/>
    <property type="match status" value="1"/>
</dbReference>
<dbReference type="FunFam" id="3.30.420.150:FF:000001">
    <property type="entry name" value="Guanosine-5'-triphosphate,3'-diphosphate pyrophosphatase"/>
    <property type="match status" value="1"/>
</dbReference>
<dbReference type="PANTHER" id="PTHR30005:SF0">
    <property type="entry name" value="RETROGRADE REGULATION PROTEIN 2"/>
    <property type="match status" value="1"/>
</dbReference>
<dbReference type="InterPro" id="IPR030673">
    <property type="entry name" value="PyroPPase_GppA_Ppx"/>
</dbReference>
<dbReference type="Gene3D" id="3.30.420.40">
    <property type="match status" value="1"/>
</dbReference>
<comment type="similarity">
    <text evidence="2">Belongs to the GppA/Ppx family. GppA subfamily.</text>
</comment>
<dbReference type="InterPro" id="IPR003695">
    <property type="entry name" value="Ppx_GppA_N"/>
</dbReference>
<dbReference type="GO" id="GO:0008894">
    <property type="term" value="F:guanosine-5'-triphosphate,3'-diphosphate diphosphatase activity"/>
    <property type="evidence" value="ECO:0007669"/>
    <property type="project" value="UniProtKB-UniRule"/>
</dbReference>
<evidence type="ECO:0000313" key="6">
    <source>
        <dbReference type="Proteomes" id="UP000006327"/>
    </source>
</evidence>
<dbReference type="eggNOG" id="COG0248">
    <property type="taxonomic scope" value="Bacteria"/>
</dbReference>
<organism evidence="5 6">
    <name type="scientific">Paraglaciecola arctica BSs20135</name>
    <dbReference type="NCBI Taxonomy" id="493475"/>
    <lineage>
        <taxon>Bacteria</taxon>
        <taxon>Pseudomonadati</taxon>
        <taxon>Pseudomonadota</taxon>
        <taxon>Gammaproteobacteria</taxon>
        <taxon>Alteromonadales</taxon>
        <taxon>Alteromonadaceae</taxon>
        <taxon>Paraglaciecola</taxon>
    </lineage>
</organism>
<evidence type="ECO:0000313" key="5">
    <source>
        <dbReference type="EMBL" id="GAC21852.1"/>
    </source>
</evidence>
<dbReference type="Pfam" id="PF02541">
    <property type="entry name" value="Ppx-GppA"/>
    <property type="match status" value="1"/>
</dbReference>
<keyword evidence="6" id="KW-1185">Reference proteome</keyword>
<evidence type="ECO:0000259" key="4">
    <source>
        <dbReference type="Pfam" id="PF21447"/>
    </source>
</evidence>
<dbReference type="Proteomes" id="UP000006327">
    <property type="component" value="Unassembled WGS sequence"/>
</dbReference>
<dbReference type="PIRSF" id="PIRSF001267">
    <property type="entry name" value="Pyrophosphatase_GppA_Ppx"/>
    <property type="match status" value="1"/>
</dbReference>
<dbReference type="GO" id="GO:0015970">
    <property type="term" value="P:guanosine tetraphosphate biosynthetic process"/>
    <property type="evidence" value="ECO:0007669"/>
    <property type="project" value="UniProtKB-UniRule"/>
</dbReference>
<feature type="domain" description="Ppx/GppA phosphatase C-terminal" evidence="4">
    <location>
        <begin position="319"/>
        <end position="492"/>
    </location>
</feature>
<protein>
    <recommendedName>
        <fullName evidence="2">Guanosine-5'-triphosphate,3'-diphosphate pyrophosphatase</fullName>
        <ecNumber evidence="2">3.6.1.40</ecNumber>
    </recommendedName>
    <alternativeName>
        <fullName evidence="2">Guanosine pentaphosphate phosphohydrolase</fullName>
    </alternativeName>
    <alternativeName>
        <fullName evidence="2">pppGpp-5'-phosphohydrolase</fullName>
    </alternativeName>
</protein>
<dbReference type="GO" id="GO:0015974">
    <property type="term" value="P:guanosine pentaphosphate catabolic process"/>
    <property type="evidence" value="ECO:0007669"/>
    <property type="project" value="InterPro"/>
</dbReference>
<dbReference type="InterPro" id="IPR043129">
    <property type="entry name" value="ATPase_NBD"/>
</dbReference>
<evidence type="ECO:0000256" key="1">
    <source>
        <dbReference type="ARBA" id="ARBA00022801"/>
    </source>
</evidence>
<dbReference type="AlphaFoldDB" id="K6YUM3"/>
<proteinExistence type="inferred from homology"/>
<dbReference type="EMBL" id="BAEO01000065">
    <property type="protein sequence ID" value="GAC21852.1"/>
    <property type="molecule type" value="Genomic_DNA"/>
</dbReference>
<comment type="catalytic activity">
    <reaction evidence="2">
        <text>guanosine 3'-diphosphate 5'-triphosphate + H2O = guanosine 3',5'-bis(diphosphate) + phosphate + H(+)</text>
        <dbReference type="Rhea" id="RHEA:13073"/>
        <dbReference type="ChEBI" id="CHEBI:15377"/>
        <dbReference type="ChEBI" id="CHEBI:15378"/>
        <dbReference type="ChEBI" id="CHEBI:43474"/>
        <dbReference type="ChEBI" id="CHEBI:77828"/>
        <dbReference type="ChEBI" id="CHEBI:142410"/>
        <dbReference type="EC" id="3.6.1.40"/>
    </reaction>
</comment>
<accession>K6YUM3</accession>
<dbReference type="InterPro" id="IPR023709">
    <property type="entry name" value="Guo-5TP_3DP_PyrP"/>
</dbReference>
<dbReference type="SUPFAM" id="SSF53067">
    <property type="entry name" value="Actin-like ATPase domain"/>
    <property type="match status" value="2"/>
</dbReference>
<dbReference type="Gene3D" id="1.10.3210.10">
    <property type="entry name" value="Hypothetical protein af1432"/>
    <property type="match status" value="1"/>
</dbReference>
<comment type="pathway">
    <text evidence="2">Purine metabolism; ppGpp biosynthesis; ppGpp from GTP: step 2/2.</text>
</comment>
<keyword evidence="1 2" id="KW-0378">Hydrolase</keyword>
<dbReference type="Gene3D" id="3.30.420.150">
    <property type="entry name" value="Exopolyphosphatase. Domain 2"/>
    <property type="match status" value="1"/>
</dbReference>
<gene>
    <name evidence="2 5" type="primary">gppA</name>
    <name evidence="5" type="ORF">GARC_4915</name>
</gene>
<dbReference type="UniPathway" id="UPA00908">
    <property type="reaction ID" value="UER00885"/>
</dbReference>
<reference evidence="5 6" key="1">
    <citation type="journal article" date="2017" name="Antonie Van Leeuwenhoek">
        <title>Rhizobium rhizosphaerae sp. nov., a novel species isolated from rice rhizosphere.</title>
        <authorList>
            <person name="Zhao J.J."/>
            <person name="Zhang J."/>
            <person name="Zhang R.J."/>
            <person name="Zhang C.W."/>
            <person name="Yin H.Q."/>
            <person name="Zhang X.X."/>
        </authorList>
    </citation>
    <scope>NUCLEOTIDE SEQUENCE [LARGE SCALE GENOMIC DNA]</scope>
    <source>
        <strain evidence="5 6">BSs20135</strain>
    </source>
</reference>
<dbReference type="HAMAP" id="MF_01550">
    <property type="entry name" value="GppA"/>
    <property type="match status" value="1"/>
</dbReference>
<dbReference type="EC" id="3.6.1.40" evidence="2"/>
<sequence>MNNNTEIIAPFSQPEQLYAAVDLGSNSFHMVIVRVVAGSVHIIGKVKQKVRLAAGLDKNMVLDQPSLERGWSCLETFAERLQDIPLSNIKIVGTATLRLAANADVFIKKAEKILKHKLNVIDGEEEARQIYLGVAYTSANQGNSLVIDIGGASTEVIVGNDMTPIHLVSMNMGCVTFKERFFADGNITKRNFDRAIKEAKSLLESVIDDFISFDWQQCLGASGTPQAITEILMTQGISDSIRKDYLYNLKQQCIDCVTIDQLQIDGLTESRRAIFPSGLAILIALFEQLNIQEMQISGGALREGLIYGMLDNMQQNDRRLQTLEQCIERFHMEYEHANRVKGIALGLFKQVQNQIVLGKVDCEAILIAAAMLHEIGLHIEYKLHHQHGAYILSHLPLVGYTQQQQAGIKTLVQCHRQEIVLGLFDSFHPEVRQALLVLIRVLRISCLLSIRRKDNLLADFSLVISDEKWTLTFPKGWLKSHPLIDAELANEKWQQHRVGWVLECF</sequence>
<dbReference type="FunFam" id="3.30.420.40:FF:000023">
    <property type="entry name" value="Guanosine-5'-triphosphate,3'-diphosphate pyrophosphatase"/>
    <property type="match status" value="1"/>
</dbReference>
<dbReference type="SUPFAM" id="SSF109604">
    <property type="entry name" value="HD-domain/PDEase-like"/>
    <property type="match status" value="1"/>
</dbReference>
<dbReference type="InterPro" id="IPR050273">
    <property type="entry name" value="GppA/Ppx_hydrolase"/>
</dbReference>
<dbReference type="Pfam" id="PF21447">
    <property type="entry name" value="Ppx-GppA_III"/>
    <property type="match status" value="1"/>
</dbReference>
<evidence type="ECO:0000259" key="3">
    <source>
        <dbReference type="Pfam" id="PF02541"/>
    </source>
</evidence>
<dbReference type="OrthoDB" id="9793035at2"/>
<name>K6YUM3_9ALTE</name>
<dbReference type="STRING" id="493475.GARC_4915"/>
<dbReference type="InterPro" id="IPR048950">
    <property type="entry name" value="Ppx_GppA_C"/>
</dbReference>